<gene>
    <name evidence="9" type="primary">clsB</name>
    <name evidence="12" type="ORF">ISF6_0160</name>
</gene>
<organism evidence="12 13">
    <name type="scientific">Piscinibacter sakaiensis</name>
    <name type="common">Ideonella sakaiensis</name>
    <dbReference type="NCBI Taxonomy" id="1547922"/>
    <lineage>
        <taxon>Bacteria</taxon>
        <taxon>Pseudomonadati</taxon>
        <taxon>Pseudomonadota</taxon>
        <taxon>Betaproteobacteria</taxon>
        <taxon>Burkholderiales</taxon>
        <taxon>Sphaerotilaceae</taxon>
        <taxon>Piscinibacter</taxon>
    </lineage>
</organism>
<feature type="active site" evidence="9">
    <location>
        <position position="162"/>
    </location>
</feature>
<feature type="active site" evidence="9">
    <location>
        <position position="155"/>
    </location>
</feature>
<evidence type="ECO:0000256" key="5">
    <source>
        <dbReference type="ARBA" id="ARBA00023098"/>
    </source>
</evidence>
<dbReference type="SMART" id="SM00155">
    <property type="entry name" value="PLDc"/>
    <property type="match status" value="2"/>
</dbReference>
<comment type="function">
    <text evidence="9">Catalyzes the phosphatidyl group transfer from one phosphatidylglycerol molecule to another to form cardiolipin (CL) (diphosphatidylglycerol) and glycerol.</text>
</comment>
<keyword evidence="2 9" id="KW-0444">Lipid biosynthesis</keyword>
<dbReference type="PROSITE" id="PS50035">
    <property type="entry name" value="PLD"/>
    <property type="match status" value="2"/>
</dbReference>
<comment type="catalytic activity">
    <reaction evidence="9">
        <text>2 a 1,2-diacyl-sn-glycero-3-phospho-(1'-sn-glycerol) = a cardiolipin + glycerol</text>
        <dbReference type="Rhea" id="RHEA:31451"/>
        <dbReference type="ChEBI" id="CHEBI:17754"/>
        <dbReference type="ChEBI" id="CHEBI:62237"/>
        <dbReference type="ChEBI" id="CHEBI:64716"/>
    </reaction>
</comment>
<dbReference type="CDD" id="cd09159">
    <property type="entry name" value="PLDc_ybhO_like_2"/>
    <property type="match status" value="1"/>
</dbReference>
<feature type="domain" description="PLD phosphodiesterase" evidence="11">
    <location>
        <begin position="356"/>
        <end position="383"/>
    </location>
</feature>
<evidence type="ECO:0000256" key="9">
    <source>
        <dbReference type="HAMAP-Rule" id="MF_01917"/>
    </source>
</evidence>
<dbReference type="STRING" id="1547922.ISF6_0160"/>
<reference evidence="12 13" key="2">
    <citation type="journal article" date="2016" name="Science">
        <title>A bacterium that degrades and assimilates poly(ethylene terephthalate).</title>
        <authorList>
            <person name="Yoshida S."/>
            <person name="Hiraga K."/>
            <person name="Takehana T."/>
            <person name="Taniguchi I."/>
            <person name="Yamaji H."/>
            <person name="Maeda Y."/>
            <person name="Toyohara K."/>
            <person name="Miyamoto K."/>
            <person name="Kimura Y."/>
            <person name="Oda K."/>
        </authorList>
    </citation>
    <scope>NUCLEOTIDE SEQUENCE [LARGE SCALE GENOMIC DNA]</scope>
    <source>
        <strain evidence="13">NBRC 110686 / TISTR 2288 / 201-F6</strain>
    </source>
</reference>
<keyword evidence="5 9" id="KW-0443">Lipid metabolism</keyword>
<dbReference type="GO" id="GO:0005886">
    <property type="term" value="C:plasma membrane"/>
    <property type="evidence" value="ECO:0007669"/>
    <property type="project" value="UniProtKB-SubCell"/>
</dbReference>
<feature type="active site" evidence="9">
    <location>
        <position position="368"/>
    </location>
</feature>
<dbReference type="Pfam" id="PF13091">
    <property type="entry name" value="PLDc_2"/>
    <property type="match status" value="2"/>
</dbReference>
<dbReference type="GO" id="GO:0008808">
    <property type="term" value="F:cardiolipin synthase activity"/>
    <property type="evidence" value="ECO:0007669"/>
    <property type="project" value="InterPro"/>
</dbReference>
<evidence type="ECO:0000313" key="13">
    <source>
        <dbReference type="Proteomes" id="UP000037660"/>
    </source>
</evidence>
<keyword evidence="4" id="KW-0677">Repeat</keyword>
<proteinExistence type="inferred from homology"/>
<dbReference type="HAMAP" id="MF_01917">
    <property type="entry name" value="Cardiolipin_synth_ClsB"/>
    <property type="match status" value="1"/>
</dbReference>
<comment type="subcellular location">
    <subcellularLocation>
        <location evidence="9">Cell membrane</location>
        <topology evidence="9">Peripheral membrane protein</topology>
    </subcellularLocation>
</comment>
<feature type="compositionally biased region" description="Low complexity" evidence="10">
    <location>
        <begin position="7"/>
        <end position="29"/>
    </location>
</feature>
<keyword evidence="13" id="KW-1185">Reference proteome</keyword>
<dbReference type="PANTHER" id="PTHR21248">
    <property type="entry name" value="CARDIOLIPIN SYNTHASE"/>
    <property type="match status" value="1"/>
</dbReference>
<dbReference type="RefSeq" id="WP_082367999.1">
    <property type="nucleotide sequence ID" value="NZ_BBYR01000010.1"/>
</dbReference>
<comment type="similarity">
    <text evidence="9">Belongs to the phospholipase D family. Cardiolipin synthase subfamily. ClsB sub-subfamily.</text>
</comment>
<feature type="active site" evidence="9">
    <location>
        <position position="363"/>
    </location>
</feature>
<evidence type="ECO:0000256" key="7">
    <source>
        <dbReference type="ARBA" id="ARBA00023209"/>
    </source>
</evidence>
<dbReference type="InterPro" id="IPR030872">
    <property type="entry name" value="Cardiolipin_synth_ClsB"/>
</dbReference>
<evidence type="ECO:0000256" key="3">
    <source>
        <dbReference type="ARBA" id="ARBA00022679"/>
    </source>
</evidence>
<dbReference type="AlphaFoldDB" id="A0A0K8NWK1"/>
<comment type="caution">
    <text evidence="12">The sequence shown here is derived from an EMBL/GenBank/DDBJ whole genome shotgun (WGS) entry which is preliminary data.</text>
</comment>
<evidence type="ECO:0000313" key="12">
    <source>
        <dbReference type="EMBL" id="GAP34761.1"/>
    </source>
</evidence>
<dbReference type="InterPro" id="IPR025202">
    <property type="entry name" value="PLD-like_dom"/>
</dbReference>
<sequence length="453" mass="49670">MSRGPRSGASPPADAPAGLPGAAPAAAPDALPPDLPWSQLPRAVFCGGNEVRLLENGDQLFPAMCAAIDGARHEVWLATYLFHDDPVAEGIARCLQAAGRRGVRVRLVVDGFGSKASMPALRRWFPPDGPVNLAVFRPVDRWWRWLQPGLLRRLHQKLCVVDGALGFVGGINLIDDRMDLHHGCTERPRLDFAVALAGPCVAPVEQTARAVWTRAWLGRDFRDELVAMARSSSPLSELRRLLRQLRMPRGEGLQAAAGELAPVAVAVVLRDNLRQRRTIERSYIAALRAARERIDLVCPYFYPGTAFRRALREAAARGVRVRLLLQGKVDYRIAALAAHALYDELLAAGVRIHEYMPAFLHAKVALVDDDWATVGSSNIDPLSLLLNLEANVIVRDAAFTARLAERFDAALADAREIDPASAHGRCLPRVLRRATVAWLAHVYLRLAGATGRY</sequence>
<keyword evidence="7 9" id="KW-0594">Phospholipid biosynthesis</keyword>
<dbReference type="NCBIfam" id="NF008427">
    <property type="entry name" value="PRK11263.1"/>
    <property type="match status" value="1"/>
</dbReference>
<accession>A0A0K8NWK1</accession>
<keyword evidence="6 9" id="KW-0472">Membrane</keyword>
<reference evidence="13" key="1">
    <citation type="submission" date="2015-07" db="EMBL/GenBank/DDBJ databases">
        <title>Discovery of a poly(ethylene terephthalate assimilation.</title>
        <authorList>
            <person name="Yoshida S."/>
            <person name="Hiraga K."/>
            <person name="Takehana T."/>
            <person name="Taniguchi I."/>
            <person name="Yamaji H."/>
            <person name="Maeda Y."/>
            <person name="Toyohara K."/>
            <person name="Miyamoto K."/>
            <person name="Kimura Y."/>
            <person name="Oda K."/>
        </authorList>
    </citation>
    <scope>NUCLEOTIDE SEQUENCE [LARGE SCALE GENOMIC DNA]</scope>
    <source>
        <strain evidence="13">NBRC 110686 / TISTR 2288 / 201-F6</strain>
    </source>
</reference>
<dbReference type="SUPFAM" id="SSF56024">
    <property type="entry name" value="Phospholipase D/nuclease"/>
    <property type="match status" value="2"/>
</dbReference>
<feature type="domain" description="PLD phosphodiesterase" evidence="11">
    <location>
        <begin position="150"/>
        <end position="177"/>
    </location>
</feature>
<protein>
    <recommendedName>
        <fullName evidence="9">Cardiolipin synthase B</fullName>
        <shortName evidence="9">CL synthase</shortName>
        <ecNumber evidence="9">2.7.8.-</ecNumber>
    </recommendedName>
</protein>
<evidence type="ECO:0000259" key="11">
    <source>
        <dbReference type="PROSITE" id="PS50035"/>
    </source>
</evidence>
<keyword evidence="3 9" id="KW-0808">Transferase</keyword>
<evidence type="ECO:0000256" key="6">
    <source>
        <dbReference type="ARBA" id="ARBA00023136"/>
    </source>
</evidence>
<evidence type="ECO:0000256" key="4">
    <source>
        <dbReference type="ARBA" id="ARBA00022737"/>
    </source>
</evidence>
<feature type="active site" evidence="9">
    <location>
        <position position="361"/>
    </location>
</feature>
<name>A0A0K8NWK1_PISS1</name>
<keyword evidence="1 9" id="KW-1003">Cell membrane</keyword>
<evidence type="ECO:0000256" key="8">
    <source>
        <dbReference type="ARBA" id="ARBA00023264"/>
    </source>
</evidence>
<dbReference type="PANTHER" id="PTHR21248:SF23">
    <property type="entry name" value="CARDIOLIPIN SYNTHASE B"/>
    <property type="match status" value="1"/>
</dbReference>
<dbReference type="GO" id="GO:0032049">
    <property type="term" value="P:cardiolipin biosynthetic process"/>
    <property type="evidence" value="ECO:0007669"/>
    <property type="project" value="InterPro"/>
</dbReference>
<keyword evidence="8 9" id="KW-1208">Phospholipid metabolism</keyword>
<dbReference type="EC" id="2.7.8.-" evidence="9"/>
<feature type="region of interest" description="Disordered" evidence="10">
    <location>
        <begin position="1"/>
        <end position="32"/>
    </location>
</feature>
<dbReference type="Proteomes" id="UP000037660">
    <property type="component" value="Unassembled WGS sequence"/>
</dbReference>
<evidence type="ECO:0000256" key="1">
    <source>
        <dbReference type="ARBA" id="ARBA00022475"/>
    </source>
</evidence>
<evidence type="ECO:0000256" key="10">
    <source>
        <dbReference type="SAM" id="MobiDB-lite"/>
    </source>
</evidence>
<dbReference type="EMBL" id="BBYR01000010">
    <property type="protein sequence ID" value="GAP34761.1"/>
    <property type="molecule type" value="Genomic_DNA"/>
</dbReference>
<evidence type="ECO:0000256" key="2">
    <source>
        <dbReference type="ARBA" id="ARBA00022516"/>
    </source>
</evidence>
<dbReference type="InterPro" id="IPR001736">
    <property type="entry name" value="PLipase_D/transphosphatidylase"/>
</dbReference>
<dbReference type="Gene3D" id="3.30.870.10">
    <property type="entry name" value="Endonuclease Chain A"/>
    <property type="match status" value="2"/>
</dbReference>
<feature type="active site" evidence="9">
    <location>
        <position position="157"/>
    </location>
</feature>